<dbReference type="PANTHER" id="PTHR45436:SF5">
    <property type="entry name" value="SENSOR HISTIDINE KINASE TRCS"/>
    <property type="match status" value="1"/>
</dbReference>
<feature type="transmembrane region" description="Helical" evidence="11">
    <location>
        <begin position="224"/>
        <end position="244"/>
    </location>
</feature>
<dbReference type="Pfam" id="PF02518">
    <property type="entry name" value="HATPase_c"/>
    <property type="match status" value="1"/>
</dbReference>
<evidence type="ECO:0000256" key="8">
    <source>
        <dbReference type="ARBA" id="ARBA00022989"/>
    </source>
</evidence>
<feature type="transmembrane region" description="Helical" evidence="11">
    <location>
        <begin position="27"/>
        <end position="49"/>
    </location>
</feature>
<dbReference type="InterPro" id="IPR036097">
    <property type="entry name" value="HisK_dim/P_sf"/>
</dbReference>
<gene>
    <name evidence="14" type="ORF">JKL49_01745</name>
</gene>
<evidence type="ECO:0000256" key="4">
    <source>
        <dbReference type="ARBA" id="ARBA00022553"/>
    </source>
</evidence>
<dbReference type="RefSeq" id="WP_215337859.1">
    <property type="nucleotide sequence ID" value="NZ_JAGSGD010000001.1"/>
</dbReference>
<dbReference type="Gene3D" id="3.30.565.10">
    <property type="entry name" value="Histidine kinase-like ATPase, C-terminal domain"/>
    <property type="match status" value="1"/>
</dbReference>
<dbReference type="AlphaFoldDB" id="A0A941CYA1"/>
<dbReference type="Gene3D" id="6.10.340.10">
    <property type="match status" value="1"/>
</dbReference>
<dbReference type="CDD" id="cd00082">
    <property type="entry name" value="HisKA"/>
    <property type="match status" value="1"/>
</dbReference>
<keyword evidence="7" id="KW-0418">Kinase</keyword>
<evidence type="ECO:0000313" key="14">
    <source>
        <dbReference type="EMBL" id="MBR7618097.1"/>
    </source>
</evidence>
<dbReference type="EMBL" id="JAGSGD010000001">
    <property type="protein sequence ID" value="MBR7618097.1"/>
    <property type="molecule type" value="Genomic_DNA"/>
</dbReference>
<dbReference type="Pfam" id="PF00672">
    <property type="entry name" value="HAMP"/>
    <property type="match status" value="1"/>
</dbReference>
<keyword evidence="5" id="KW-0808">Transferase</keyword>
<dbReference type="SMART" id="SM00388">
    <property type="entry name" value="HisKA"/>
    <property type="match status" value="1"/>
</dbReference>
<feature type="domain" description="HAMP" evidence="13">
    <location>
        <begin position="246"/>
        <end position="301"/>
    </location>
</feature>
<keyword evidence="6 11" id="KW-0812">Transmembrane</keyword>
<dbReference type="InterPro" id="IPR004358">
    <property type="entry name" value="Sig_transdc_His_kin-like_C"/>
</dbReference>
<comment type="subcellular location">
    <subcellularLocation>
        <location evidence="2">Membrane</location>
    </subcellularLocation>
</comment>
<dbReference type="SMART" id="SM00304">
    <property type="entry name" value="HAMP"/>
    <property type="match status" value="1"/>
</dbReference>
<keyword evidence="8 11" id="KW-1133">Transmembrane helix</keyword>
<evidence type="ECO:0000256" key="10">
    <source>
        <dbReference type="ARBA" id="ARBA00023136"/>
    </source>
</evidence>
<dbReference type="PRINTS" id="PR00344">
    <property type="entry name" value="BCTRLSENSOR"/>
</dbReference>
<evidence type="ECO:0000256" key="1">
    <source>
        <dbReference type="ARBA" id="ARBA00000085"/>
    </source>
</evidence>
<evidence type="ECO:0000256" key="7">
    <source>
        <dbReference type="ARBA" id="ARBA00022777"/>
    </source>
</evidence>
<dbReference type="InterPro" id="IPR003661">
    <property type="entry name" value="HisK_dim/P_dom"/>
</dbReference>
<accession>A0A941CYA1</accession>
<dbReference type="InterPro" id="IPR025919">
    <property type="entry name" value="Stimulus_sens_dom"/>
</dbReference>
<dbReference type="EC" id="2.7.13.3" evidence="3"/>
<evidence type="ECO:0000256" key="9">
    <source>
        <dbReference type="ARBA" id="ARBA00023012"/>
    </source>
</evidence>
<dbReference type="PROSITE" id="PS50885">
    <property type="entry name" value="HAMP"/>
    <property type="match status" value="1"/>
</dbReference>
<keyword evidence="4" id="KW-0597">Phosphoprotein</keyword>
<dbReference type="Proteomes" id="UP000622580">
    <property type="component" value="Unassembled WGS sequence"/>
</dbReference>
<dbReference type="SUPFAM" id="SSF55874">
    <property type="entry name" value="ATPase domain of HSP90 chaperone/DNA topoisomerase II/histidine kinase"/>
    <property type="match status" value="1"/>
</dbReference>
<name>A0A941CYA1_9CAUL</name>
<dbReference type="InterPro" id="IPR003594">
    <property type="entry name" value="HATPase_dom"/>
</dbReference>
<keyword evidence="9" id="KW-0902">Two-component regulatory system</keyword>
<organism evidence="14 15">
    <name type="scientific">Phenylobacterium glaciei</name>
    <dbReference type="NCBI Taxonomy" id="2803784"/>
    <lineage>
        <taxon>Bacteria</taxon>
        <taxon>Pseudomonadati</taxon>
        <taxon>Pseudomonadota</taxon>
        <taxon>Alphaproteobacteria</taxon>
        <taxon>Caulobacterales</taxon>
        <taxon>Caulobacteraceae</taxon>
        <taxon>Phenylobacterium</taxon>
    </lineage>
</organism>
<evidence type="ECO:0000256" key="11">
    <source>
        <dbReference type="SAM" id="Phobius"/>
    </source>
</evidence>
<evidence type="ECO:0000256" key="6">
    <source>
        <dbReference type="ARBA" id="ARBA00022692"/>
    </source>
</evidence>
<dbReference type="SMART" id="SM00387">
    <property type="entry name" value="HATPase_c"/>
    <property type="match status" value="1"/>
</dbReference>
<dbReference type="SUPFAM" id="SSF47384">
    <property type="entry name" value="Homodimeric domain of signal transducing histidine kinase"/>
    <property type="match status" value="1"/>
</dbReference>
<comment type="catalytic activity">
    <reaction evidence="1">
        <text>ATP + protein L-histidine = ADP + protein N-phospho-L-histidine.</text>
        <dbReference type="EC" id="2.7.13.3"/>
    </reaction>
</comment>
<protein>
    <recommendedName>
        <fullName evidence="3">histidine kinase</fullName>
        <ecNumber evidence="3">2.7.13.3</ecNumber>
    </recommendedName>
</protein>
<dbReference type="Pfam" id="PF00512">
    <property type="entry name" value="HisKA"/>
    <property type="match status" value="1"/>
</dbReference>
<dbReference type="Pfam" id="PF13756">
    <property type="entry name" value="Stimulus_sens_1"/>
    <property type="match status" value="1"/>
</dbReference>
<dbReference type="InterPro" id="IPR050428">
    <property type="entry name" value="TCS_sensor_his_kinase"/>
</dbReference>
<dbReference type="PROSITE" id="PS50109">
    <property type="entry name" value="HIS_KIN"/>
    <property type="match status" value="1"/>
</dbReference>
<keyword evidence="10 11" id="KW-0472">Membrane</keyword>
<evidence type="ECO:0000256" key="2">
    <source>
        <dbReference type="ARBA" id="ARBA00004370"/>
    </source>
</evidence>
<evidence type="ECO:0000259" key="12">
    <source>
        <dbReference type="PROSITE" id="PS50109"/>
    </source>
</evidence>
<evidence type="ECO:0000256" key="5">
    <source>
        <dbReference type="ARBA" id="ARBA00022679"/>
    </source>
</evidence>
<reference evidence="14" key="1">
    <citation type="submission" date="2021-04" db="EMBL/GenBank/DDBJ databases">
        <title>Draft genome assembly of strain Phenylobacterium sp. 20VBR1 using MiniION and Illumina platforms.</title>
        <authorList>
            <person name="Thomas F.A."/>
            <person name="Krishnan K.P."/>
            <person name="Sinha R.K."/>
        </authorList>
    </citation>
    <scope>NUCLEOTIDE SEQUENCE</scope>
    <source>
        <strain evidence="14">20VBR1</strain>
    </source>
</reference>
<dbReference type="InterPro" id="IPR003660">
    <property type="entry name" value="HAMP_dom"/>
</dbReference>
<dbReference type="InterPro" id="IPR036890">
    <property type="entry name" value="HATPase_C_sf"/>
</dbReference>
<comment type="caution">
    <text evidence="14">The sequence shown here is derived from an EMBL/GenBank/DDBJ whole genome shotgun (WGS) entry which is preliminary data.</text>
</comment>
<dbReference type="GO" id="GO:0016020">
    <property type="term" value="C:membrane"/>
    <property type="evidence" value="ECO:0007669"/>
    <property type="project" value="UniProtKB-SubCell"/>
</dbReference>
<feature type="domain" description="Histidine kinase" evidence="12">
    <location>
        <begin position="309"/>
        <end position="532"/>
    </location>
</feature>
<dbReference type="Gene3D" id="1.10.287.130">
    <property type="match status" value="1"/>
</dbReference>
<dbReference type="PANTHER" id="PTHR45436">
    <property type="entry name" value="SENSOR HISTIDINE KINASE YKOH"/>
    <property type="match status" value="1"/>
</dbReference>
<dbReference type="Pfam" id="PF13755">
    <property type="entry name" value="Sensor_TM1"/>
    <property type="match status" value="1"/>
</dbReference>
<dbReference type="InterPro" id="IPR025908">
    <property type="entry name" value="Sensor_TM1"/>
</dbReference>
<evidence type="ECO:0000256" key="3">
    <source>
        <dbReference type="ARBA" id="ARBA00012438"/>
    </source>
</evidence>
<proteinExistence type="predicted"/>
<evidence type="ECO:0000313" key="15">
    <source>
        <dbReference type="Proteomes" id="UP000622580"/>
    </source>
</evidence>
<dbReference type="InterPro" id="IPR005467">
    <property type="entry name" value="His_kinase_dom"/>
</dbReference>
<dbReference type="CDD" id="cd06225">
    <property type="entry name" value="HAMP"/>
    <property type="match status" value="1"/>
</dbReference>
<dbReference type="GO" id="GO:0000155">
    <property type="term" value="F:phosphorelay sensor kinase activity"/>
    <property type="evidence" value="ECO:0007669"/>
    <property type="project" value="InterPro"/>
</dbReference>
<evidence type="ECO:0000259" key="13">
    <source>
        <dbReference type="PROSITE" id="PS50885"/>
    </source>
</evidence>
<sequence>MASDTDTARPDPGRLSSWFSWLPGSRLGRLIIVLNLLGLTILIAGALVLNELRRGLVNARIDSLTTQGELMATIIDQAATVGEPLPAMDGAYASQILQLLSNPRTQRARLFDSKGRLIADSYWVADRVEWKVLPPARARDDAPGFSLQLNQARKPPAPQSGVQKALAFEVTQALDGKHWSGMRKGDDGERVVSVSIPIQHVQAVLGVLTLEASDVDEIIARERVALIPFILIAIGVTLASSLLLNNLIAQPVRRLARAADRVRLSRARSISLPDIAKRDDELGDLTRSLQDMTHVLSERMDAIERFAADVAHEIKNPLTSLRSAVETLELVKDPVAQARLMNILQQDVTRLDRLVTDISNASRLDAELSREDPKAFDLGHLIGEVVQLYQDTGKPGDPTVAYAAPDALEPIMVSGREGPLGQVFRNLVDNARSFSPPGGQVRVSLERGKGEATIAVDDDGPGIPPDNLETVFERFYTSRPKGAAFGGNSGLGLSIARQIVAAQGGTIHAENRTGADGVVQGARFTVVLPEARR</sequence>
<keyword evidence="15" id="KW-1185">Reference proteome</keyword>